<sequence length="242" mass="28723">MIDKRNCVYSHVTTHLRKTFCILTILVLILSCKQKTSNSELNKDEAKESIVVQNPIICKEQFENGSEFKTCLKDYDFFELKSLDDKTLYRNDNNPSEFIFTDFNGDGFLDIELHFMTNVPEVNELLIFNPKSKSFIEIENFSNFPASTKIKNTNYYYSYHRSGCADSNWDSDLFYLKENKAVKIGNIHTIECDNENDNGIYIYKVKEENKKQLKLIPIEKKDFENKWEFIEQYWTENYKKFE</sequence>
<protein>
    <submittedName>
        <fullName evidence="1">Uncharacterized protein</fullName>
    </submittedName>
</protein>
<dbReference type="Proteomes" id="UP000356253">
    <property type="component" value="Unassembled WGS sequence"/>
</dbReference>
<gene>
    <name evidence="1" type="ORF">FVB9532_03477</name>
</gene>
<organism evidence="1 2">
    <name type="scientific">Mesonia oceanica</name>
    <dbReference type="NCBI Taxonomy" id="2687242"/>
    <lineage>
        <taxon>Bacteria</taxon>
        <taxon>Pseudomonadati</taxon>
        <taxon>Bacteroidota</taxon>
        <taxon>Flavobacteriia</taxon>
        <taxon>Flavobacteriales</taxon>
        <taxon>Flavobacteriaceae</taxon>
        <taxon>Mesonia</taxon>
    </lineage>
</organism>
<reference evidence="1" key="1">
    <citation type="submission" date="2019-09" db="EMBL/GenBank/DDBJ databases">
        <authorList>
            <person name="Rodrigo-Torres L."/>
            <person name="Arahal R. D."/>
            <person name="Lucena T."/>
        </authorList>
    </citation>
    <scope>NUCLEOTIDE SEQUENCE</scope>
    <source>
        <strain evidence="1">ISS653</strain>
    </source>
</reference>
<accession>A0AC61YCF2</accession>
<evidence type="ECO:0000313" key="2">
    <source>
        <dbReference type="Proteomes" id="UP000356253"/>
    </source>
</evidence>
<proteinExistence type="predicted"/>
<evidence type="ECO:0000313" key="1">
    <source>
        <dbReference type="EMBL" id="VVV02179.1"/>
    </source>
</evidence>
<dbReference type="EMBL" id="CABVMM010000015">
    <property type="protein sequence ID" value="VVV02179.1"/>
    <property type="molecule type" value="Genomic_DNA"/>
</dbReference>
<comment type="caution">
    <text evidence="1">The sequence shown here is derived from an EMBL/GenBank/DDBJ whole genome shotgun (WGS) entry which is preliminary data.</text>
</comment>
<name>A0AC61YCF2_9FLAO</name>
<keyword evidence="2" id="KW-1185">Reference proteome</keyword>